<protein>
    <submittedName>
        <fullName evidence="1">Uncharacterized protein</fullName>
    </submittedName>
</protein>
<evidence type="ECO:0000313" key="1">
    <source>
        <dbReference type="EMBL" id="KAF2559101.1"/>
    </source>
</evidence>
<sequence length="58" mass="6531">MTMTLRCSEDEDERGPDCNKWLQELSYNLRSVSSSATVVIKLGEKGRLPKRAPPPPSR</sequence>
<accession>A0A8S9HIJ7</accession>
<gene>
    <name evidence="1" type="ORF">F2Q68_00017333</name>
</gene>
<proteinExistence type="predicted"/>
<comment type="caution">
    <text evidence="1">The sequence shown here is derived from an EMBL/GenBank/DDBJ whole genome shotgun (WGS) entry which is preliminary data.</text>
</comment>
<reference evidence="1" key="1">
    <citation type="submission" date="2019-12" db="EMBL/GenBank/DDBJ databases">
        <title>Genome sequencing and annotation of Brassica cretica.</title>
        <authorList>
            <person name="Studholme D.J."/>
            <person name="Sarris P.F."/>
        </authorList>
    </citation>
    <scope>NUCLEOTIDE SEQUENCE</scope>
    <source>
        <strain evidence="1">PFS-001/15</strain>
        <tissue evidence="1">Leaf</tissue>
    </source>
</reference>
<name>A0A8S9HIJ7_BRACR</name>
<organism evidence="1 2">
    <name type="scientific">Brassica cretica</name>
    <name type="common">Mustard</name>
    <dbReference type="NCBI Taxonomy" id="69181"/>
    <lineage>
        <taxon>Eukaryota</taxon>
        <taxon>Viridiplantae</taxon>
        <taxon>Streptophyta</taxon>
        <taxon>Embryophyta</taxon>
        <taxon>Tracheophyta</taxon>
        <taxon>Spermatophyta</taxon>
        <taxon>Magnoliopsida</taxon>
        <taxon>eudicotyledons</taxon>
        <taxon>Gunneridae</taxon>
        <taxon>Pentapetalae</taxon>
        <taxon>rosids</taxon>
        <taxon>malvids</taxon>
        <taxon>Brassicales</taxon>
        <taxon>Brassicaceae</taxon>
        <taxon>Brassiceae</taxon>
        <taxon>Brassica</taxon>
    </lineage>
</organism>
<evidence type="ECO:0000313" key="2">
    <source>
        <dbReference type="Proteomes" id="UP000712281"/>
    </source>
</evidence>
<dbReference type="EMBL" id="QGKW02001940">
    <property type="protein sequence ID" value="KAF2559101.1"/>
    <property type="molecule type" value="Genomic_DNA"/>
</dbReference>
<dbReference type="Proteomes" id="UP000712281">
    <property type="component" value="Unassembled WGS sequence"/>
</dbReference>
<dbReference type="AlphaFoldDB" id="A0A8S9HIJ7"/>